<evidence type="ECO:0000313" key="1">
    <source>
        <dbReference type="EMBL" id="ORZ30980.1"/>
    </source>
</evidence>
<dbReference type="Proteomes" id="UP000193411">
    <property type="component" value="Unassembled WGS sequence"/>
</dbReference>
<name>A0A1Y2H8S5_9FUNG</name>
<dbReference type="EMBL" id="MCFL01000071">
    <property type="protein sequence ID" value="ORZ30980.1"/>
    <property type="molecule type" value="Genomic_DNA"/>
</dbReference>
<keyword evidence="2" id="KW-1185">Reference proteome</keyword>
<dbReference type="STRING" id="765915.A0A1Y2H8S5"/>
<dbReference type="AlphaFoldDB" id="A0A1Y2H8S5"/>
<accession>A0A1Y2H8S5</accession>
<proteinExistence type="predicted"/>
<protein>
    <submittedName>
        <fullName evidence="1">Uncharacterized protein</fullName>
    </submittedName>
</protein>
<organism evidence="1 2">
    <name type="scientific">Catenaria anguillulae PL171</name>
    <dbReference type="NCBI Taxonomy" id="765915"/>
    <lineage>
        <taxon>Eukaryota</taxon>
        <taxon>Fungi</taxon>
        <taxon>Fungi incertae sedis</taxon>
        <taxon>Blastocladiomycota</taxon>
        <taxon>Blastocladiomycetes</taxon>
        <taxon>Blastocladiales</taxon>
        <taxon>Catenariaceae</taxon>
        <taxon>Catenaria</taxon>
    </lineage>
</organism>
<reference evidence="1 2" key="1">
    <citation type="submission" date="2016-07" db="EMBL/GenBank/DDBJ databases">
        <title>Pervasive Adenine N6-methylation of Active Genes in Fungi.</title>
        <authorList>
            <consortium name="DOE Joint Genome Institute"/>
            <person name="Mondo S.J."/>
            <person name="Dannebaum R.O."/>
            <person name="Kuo R.C."/>
            <person name="Labutti K."/>
            <person name="Haridas S."/>
            <person name="Kuo A."/>
            <person name="Salamov A."/>
            <person name="Ahrendt S.R."/>
            <person name="Lipzen A."/>
            <person name="Sullivan W."/>
            <person name="Andreopoulos W.B."/>
            <person name="Clum A."/>
            <person name="Lindquist E."/>
            <person name="Daum C."/>
            <person name="Ramamoorthy G.K."/>
            <person name="Gryganskyi A."/>
            <person name="Culley D."/>
            <person name="Magnuson J.K."/>
            <person name="James T.Y."/>
            <person name="O'Malley M.A."/>
            <person name="Stajich J.E."/>
            <person name="Spatafora J.W."/>
            <person name="Visel A."/>
            <person name="Grigoriev I.V."/>
        </authorList>
    </citation>
    <scope>NUCLEOTIDE SEQUENCE [LARGE SCALE GENOMIC DNA]</scope>
    <source>
        <strain evidence="1 2">PL171</strain>
    </source>
</reference>
<comment type="caution">
    <text evidence="1">The sequence shown here is derived from an EMBL/GenBank/DDBJ whole genome shotgun (WGS) entry which is preliminary data.</text>
</comment>
<gene>
    <name evidence="1" type="ORF">BCR44DRAFT_261365</name>
</gene>
<evidence type="ECO:0000313" key="2">
    <source>
        <dbReference type="Proteomes" id="UP000193411"/>
    </source>
</evidence>
<sequence length="80" mass="9300">MAITTASDSLVATAADPIKFLLAWRNGLDLNALRRRLEVKFPRFDIDLLEREYRRFLAFKFAHRDEHAKLLSPSPMIDQV</sequence>